<dbReference type="GO" id="GO:0033812">
    <property type="term" value="F:3-oxoadipyl-CoA thiolase activity"/>
    <property type="evidence" value="ECO:0007669"/>
    <property type="project" value="UniProtKB-EC"/>
</dbReference>
<comment type="catalytic activity">
    <reaction evidence="10">
        <text>succinyl-CoA + acetyl-CoA = 3-oxoadipyl-CoA + CoA</text>
        <dbReference type="Rhea" id="RHEA:19481"/>
        <dbReference type="ChEBI" id="CHEBI:57287"/>
        <dbReference type="ChEBI" id="CHEBI:57288"/>
        <dbReference type="ChEBI" id="CHEBI:57292"/>
        <dbReference type="ChEBI" id="CHEBI:57348"/>
        <dbReference type="EC" id="2.3.1.174"/>
    </reaction>
</comment>
<comment type="caution">
    <text evidence="14">The sequence shown here is derived from an EMBL/GenBank/DDBJ whole genome shotgun (WGS) entry which is preliminary data.</text>
</comment>
<dbReference type="Pfam" id="PF02803">
    <property type="entry name" value="Thiolase_C"/>
    <property type="match status" value="1"/>
</dbReference>
<keyword evidence="6 11" id="KW-0808">Transferase</keyword>
<dbReference type="PROSITE" id="PS00098">
    <property type="entry name" value="THIOLASE_1"/>
    <property type="match status" value="1"/>
</dbReference>
<dbReference type="NCBIfam" id="TIGR02430">
    <property type="entry name" value="pcaF"/>
    <property type="match status" value="1"/>
</dbReference>
<dbReference type="RefSeq" id="WP_377006842.1">
    <property type="nucleotide sequence ID" value="NZ_JBHSLV010000008.1"/>
</dbReference>
<reference evidence="15" key="1">
    <citation type="journal article" date="2019" name="Int. J. Syst. Evol. Microbiol.">
        <title>The Global Catalogue of Microorganisms (GCM) 10K type strain sequencing project: providing services to taxonomists for standard genome sequencing and annotation.</title>
        <authorList>
            <consortium name="The Broad Institute Genomics Platform"/>
            <consortium name="The Broad Institute Genome Sequencing Center for Infectious Disease"/>
            <person name="Wu L."/>
            <person name="Ma J."/>
        </authorList>
    </citation>
    <scope>NUCLEOTIDE SEQUENCE [LARGE SCALE GENOMIC DNA]</scope>
    <source>
        <strain evidence="15">CGMCC 1.16326</strain>
    </source>
</reference>
<dbReference type="Pfam" id="PF00108">
    <property type="entry name" value="Thiolase_N"/>
    <property type="match status" value="1"/>
</dbReference>
<accession>A0ABW0H839</accession>
<dbReference type="SUPFAM" id="SSF53901">
    <property type="entry name" value="Thiolase-like"/>
    <property type="match status" value="2"/>
</dbReference>
<dbReference type="Proteomes" id="UP001596104">
    <property type="component" value="Unassembled WGS sequence"/>
</dbReference>
<dbReference type="CDD" id="cd00751">
    <property type="entry name" value="thiolase"/>
    <property type="match status" value="1"/>
</dbReference>
<sequence length="401" mass="41526">MADAFICDAVRTPVGRYGGTLSSVRADDLAAIPLAALMQRNPSVDWAGVDDVIFGCANQAGEDNRNVARMAVLLSALPVDVPGTTVNRLCGSGLDALGLAARSIRAGDCDLMLAGGVESMSRAPFVMPKADAAFSRANAVYDTTIGWRFVNPKLKKAFGIDSMPETADNVAADFGVSRADQDAFALRSQQRWAAAQAAGRFVDEMAPVSVPQKKGDPVIVDRDEHPRPEVTLEQLAKLKGVNGPDLSVTAGNASGVNDGSAALIVASEKAAKANGLTPRARVVAMAAAGVAPRIMGIGPVPAVRKVLQRAGLELGQMDVIELNEAFAAQGLAVLRELGLPDDAPQVNPNGGAIALGHPLGASGARLATTAMWQLQRSGGRYALCTMCVGVGQGIAVILERV</sequence>
<dbReference type="Gene3D" id="3.40.47.10">
    <property type="match status" value="1"/>
</dbReference>
<evidence type="ECO:0000256" key="7">
    <source>
        <dbReference type="ARBA" id="ARBA00022797"/>
    </source>
</evidence>
<feature type="domain" description="Thiolase N-terminal" evidence="12">
    <location>
        <begin position="5"/>
        <end position="268"/>
    </location>
</feature>
<evidence type="ECO:0000256" key="11">
    <source>
        <dbReference type="RuleBase" id="RU003557"/>
    </source>
</evidence>
<dbReference type="InterPro" id="IPR020616">
    <property type="entry name" value="Thiolase_N"/>
</dbReference>
<evidence type="ECO:0000256" key="3">
    <source>
        <dbReference type="ARBA" id="ARBA00010982"/>
    </source>
</evidence>
<organism evidence="14 15">
    <name type="scientific">Bosea vestrisii</name>
    <dbReference type="NCBI Taxonomy" id="151416"/>
    <lineage>
        <taxon>Bacteria</taxon>
        <taxon>Pseudomonadati</taxon>
        <taxon>Pseudomonadota</taxon>
        <taxon>Alphaproteobacteria</taxon>
        <taxon>Hyphomicrobiales</taxon>
        <taxon>Boseaceae</taxon>
        <taxon>Bosea</taxon>
    </lineage>
</organism>
<dbReference type="PIRSF" id="PIRSF000429">
    <property type="entry name" value="Ac-CoA_Ac_transf"/>
    <property type="match status" value="1"/>
</dbReference>
<dbReference type="InterPro" id="IPR016039">
    <property type="entry name" value="Thiolase-like"/>
</dbReference>
<dbReference type="PANTHER" id="PTHR18919:SF107">
    <property type="entry name" value="ACETYL-COA ACETYLTRANSFERASE, CYTOSOLIC"/>
    <property type="match status" value="1"/>
</dbReference>
<evidence type="ECO:0000313" key="15">
    <source>
        <dbReference type="Proteomes" id="UP001596104"/>
    </source>
</evidence>
<keyword evidence="7" id="KW-0058">Aromatic hydrocarbons catabolism</keyword>
<proteinExistence type="inferred from homology"/>
<dbReference type="EMBL" id="JBHSLV010000008">
    <property type="protein sequence ID" value="MFC5392124.1"/>
    <property type="molecule type" value="Genomic_DNA"/>
</dbReference>
<dbReference type="NCBIfam" id="NF006551">
    <property type="entry name" value="PRK09050.1"/>
    <property type="match status" value="1"/>
</dbReference>
<keyword evidence="8 11" id="KW-0012">Acyltransferase</keyword>
<dbReference type="EC" id="2.3.1.174" evidence="4"/>
<evidence type="ECO:0000256" key="9">
    <source>
        <dbReference type="ARBA" id="ARBA00041222"/>
    </source>
</evidence>
<evidence type="ECO:0000256" key="8">
    <source>
        <dbReference type="ARBA" id="ARBA00023315"/>
    </source>
</evidence>
<evidence type="ECO:0000313" key="14">
    <source>
        <dbReference type="EMBL" id="MFC5392124.1"/>
    </source>
</evidence>
<dbReference type="InterPro" id="IPR002155">
    <property type="entry name" value="Thiolase"/>
</dbReference>
<dbReference type="InterPro" id="IPR012793">
    <property type="entry name" value="PcaF"/>
</dbReference>
<evidence type="ECO:0000256" key="4">
    <source>
        <dbReference type="ARBA" id="ARBA00012233"/>
    </source>
</evidence>
<dbReference type="PANTHER" id="PTHR18919">
    <property type="entry name" value="ACETYL-COA C-ACYLTRANSFERASE"/>
    <property type="match status" value="1"/>
</dbReference>
<protein>
    <recommendedName>
        <fullName evidence="5">Beta-ketoadipyl-CoA thiolase</fullName>
        <ecNumber evidence="4">2.3.1.174</ecNumber>
    </recommendedName>
    <alternativeName>
        <fullName evidence="9">3-oxoadipyl-CoA thiolase</fullName>
    </alternativeName>
</protein>
<evidence type="ECO:0000256" key="10">
    <source>
        <dbReference type="ARBA" id="ARBA00048527"/>
    </source>
</evidence>
<dbReference type="InterPro" id="IPR020615">
    <property type="entry name" value="Thiolase_acyl_enz_int_AS"/>
</dbReference>
<dbReference type="PROSITE" id="PS00099">
    <property type="entry name" value="THIOLASE_3"/>
    <property type="match status" value="1"/>
</dbReference>
<name>A0ABW0H839_9HYPH</name>
<dbReference type="InterPro" id="IPR020613">
    <property type="entry name" value="Thiolase_CS"/>
</dbReference>
<dbReference type="InterPro" id="IPR020610">
    <property type="entry name" value="Thiolase_AS"/>
</dbReference>
<evidence type="ECO:0000256" key="6">
    <source>
        <dbReference type="ARBA" id="ARBA00022679"/>
    </source>
</evidence>
<dbReference type="InterPro" id="IPR020617">
    <property type="entry name" value="Thiolase_C"/>
</dbReference>
<comment type="pathway">
    <text evidence="2">Aromatic compound metabolism; beta-ketoadipate pathway; acetyl-CoA and succinyl-CoA from 3-oxoadipate: step 2/2.</text>
</comment>
<gene>
    <name evidence="14" type="primary">pcaF</name>
    <name evidence="14" type="ORF">ACFPPC_05645</name>
</gene>
<evidence type="ECO:0000256" key="2">
    <source>
        <dbReference type="ARBA" id="ARBA00005071"/>
    </source>
</evidence>
<evidence type="ECO:0000256" key="5">
    <source>
        <dbReference type="ARBA" id="ARBA00016181"/>
    </source>
</evidence>
<feature type="domain" description="Thiolase C-terminal" evidence="13">
    <location>
        <begin position="277"/>
        <end position="400"/>
    </location>
</feature>
<evidence type="ECO:0000259" key="13">
    <source>
        <dbReference type="Pfam" id="PF02803"/>
    </source>
</evidence>
<comment type="similarity">
    <text evidence="3 11">Belongs to the thiolase-like superfamily. Thiolase family.</text>
</comment>
<dbReference type="PROSITE" id="PS00737">
    <property type="entry name" value="THIOLASE_2"/>
    <property type="match status" value="1"/>
</dbReference>
<keyword evidence="15" id="KW-1185">Reference proteome</keyword>
<dbReference type="NCBIfam" id="TIGR01930">
    <property type="entry name" value="AcCoA-C-Actrans"/>
    <property type="match status" value="1"/>
</dbReference>
<comment type="function">
    <text evidence="1">Catalyzes thiolytic cleavage of beta-ketoadipyl-CoA to succinyl-CoA and acetyl-CoA.</text>
</comment>
<evidence type="ECO:0000259" key="12">
    <source>
        <dbReference type="Pfam" id="PF00108"/>
    </source>
</evidence>
<evidence type="ECO:0000256" key="1">
    <source>
        <dbReference type="ARBA" id="ARBA00003720"/>
    </source>
</evidence>